<keyword evidence="6 8" id="KW-0648">Protein biosynthesis</keyword>
<evidence type="ECO:0000256" key="6">
    <source>
        <dbReference type="ARBA" id="ARBA00022917"/>
    </source>
</evidence>
<dbReference type="InterPro" id="IPR005794">
    <property type="entry name" value="Fmt"/>
</dbReference>
<dbReference type="InterPro" id="IPR005793">
    <property type="entry name" value="Formyl_trans_C"/>
</dbReference>
<proteinExistence type="inferred from homology"/>
<dbReference type="InterPro" id="IPR002376">
    <property type="entry name" value="Formyl_transf_N"/>
</dbReference>
<dbReference type="Pfam" id="PF02911">
    <property type="entry name" value="Formyl_trans_C"/>
    <property type="match status" value="1"/>
</dbReference>
<dbReference type="PANTHER" id="PTHR11138">
    <property type="entry name" value="METHIONYL-TRNA FORMYLTRANSFERASE"/>
    <property type="match status" value="1"/>
</dbReference>
<evidence type="ECO:0000259" key="9">
    <source>
        <dbReference type="Pfam" id="PF00551"/>
    </source>
</evidence>
<dbReference type="STRING" id="1219383.SAMN05421733_101429"/>
<dbReference type="InterPro" id="IPR044135">
    <property type="entry name" value="Met-tRNA-FMT_C"/>
</dbReference>
<dbReference type="SUPFAM" id="SSF53328">
    <property type="entry name" value="Formyltransferase"/>
    <property type="match status" value="1"/>
</dbReference>
<evidence type="ECO:0000256" key="5">
    <source>
        <dbReference type="ARBA" id="ARBA00022679"/>
    </source>
</evidence>
<dbReference type="Gene3D" id="3.10.25.10">
    <property type="entry name" value="Formyl transferase, C-terminal domain"/>
    <property type="match status" value="1"/>
</dbReference>
<evidence type="ECO:0000313" key="12">
    <source>
        <dbReference type="Proteomes" id="UP000242501"/>
    </source>
</evidence>
<feature type="binding site" evidence="8">
    <location>
        <begin position="141"/>
        <end position="144"/>
    </location>
    <ligand>
        <name>(6S)-5,6,7,8-tetrahydrofolate</name>
        <dbReference type="ChEBI" id="CHEBI:57453"/>
    </ligand>
</feature>
<evidence type="ECO:0000256" key="7">
    <source>
        <dbReference type="ARBA" id="ARBA00048558"/>
    </source>
</evidence>
<dbReference type="AlphaFoldDB" id="A0A1G6GMI1"/>
<evidence type="ECO:0000256" key="4">
    <source>
        <dbReference type="ARBA" id="ARBA00016014"/>
    </source>
</evidence>
<dbReference type="GO" id="GO:0004479">
    <property type="term" value="F:methionyl-tRNA formyltransferase activity"/>
    <property type="evidence" value="ECO:0007669"/>
    <property type="project" value="UniProtKB-UniRule"/>
</dbReference>
<comment type="function">
    <text evidence="1 8">Attaches a formyl group to the free amino group of methionyl-tRNA(fMet). The formyl group appears to play a dual role in the initiator identity of N-formylmethionyl-tRNA by promoting its recognition by IF2 and preventing the misappropriation of this tRNA by the elongation apparatus.</text>
</comment>
<dbReference type="InterPro" id="IPR037022">
    <property type="entry name" value="Formyl_trans_C_sf"/>
</dbReference>
<dbReference type="EMBL" id="FMYL01000001">
    <property type="protein sequence ID" value="SDB83188.1"/>
    <property type="molecule type" value="Genomic_DNA"/>
</dbReference>
<dbReference type="Gene3D" id="3.40.50.170">
    <property type="entry name" value="Formyl transferase, N-terminal domain"/>
    <property type="match status" value="1"/>
</dbReference>
<evidence type="ECO:0000259" key="10">
    <source>
        <dbReference type="Pfam" id="PF02911"/>
    </source>
</evidence>
<keyword evidence="12" id="KW-1185">Reference proteome</keyword>
<sequence length="348" mass="38501">MICFKSYIVKSHNVIIRDSQIIRTDVLNILFAGTPEFAAIALKALINNTSHNIIAVYTQPDRKSGRGQKVHCSEVKQLALLHNLTIYQPNSFKKSTNDGLIAQKELLELDIDVMVVAAYGLILPQEVLDAPKYGCLNIHGSLLPRWRGAAPIQRAVAAQDNETGITIMKMDLGLDTGDMLLKTSCPITVQDTSTSLYEKLALQGAAAICQVLETEQTLFDYLQNRQVQKESDATYAHKLVKAEAKIDWQLSAAQICANIRAFNAWPIAFIETEQYNLRVWSAEISPDTPTSAHLASHGEILEINTDGVYICCGQNSVICITSLQWPNAKPFTPQQIMQANKLHVGQVL</sequence>
<evidence type="ECO:0000313" key="11">
    <source>
        <dbReference type="EMBL" id="SDB83188.1"/>
    </source>
</evidence>
<gene>
    <name evidence="8" type="primary">fmt</name>
    <name evidence="11" type="ORF">SAMN05421733_101429</name>
</gene>
<dbReference type="PANTHER" id="PTHR11138:SF5">
    <property type="entry name" value="METHIONYL-TRNA FORMYLTRANSFERASE, MITOCHONDRIAL"/>
    <property type="match status" value="1"/>
</dbReference>
<dbReference type="Proteomes" id="UP000242501">
    <property type="component" value="Unassembled WGS sequence"/>
</dbReference>
<dbReference type="InterPro" id="IPR036477">
    <property type="entry name" value="Formyl_transf_N_sf"/>
</dbReference>
<organism evidence="11 12">
    <name type="scientific">Acinetobacter boissieri</name>
    <dbReference type="NCBI Taxonomy" id="1219383"/>
    <lineage>
        <taxon>Bacteria</taxon>
        <taxon>Pseudomonadati</taxon>
        <taxon>Pseudomonadota</taxon>
        <taxon>Gammaproteobacteria</taxon>
        <taxon>Moraxellales</taxon>
        <taxon>Moraxellaceae</taxon>
        <taxon>Acinetobacter</taxon>
    </lineage>
</organism>
<evidence type="ECO:0000256" key="3">
    <source>
        <dbReference type="ARBA" id="ARBA00012261"/>
    </source>
</evidence>
<keyword evidence="5 8" id="KW-0808">Transferase</keyword>
<comment type="catalytic activity">
    <reaction evidence="7 8">
        <text>L-methionyl-tRNA(fMet) + (6R)-10-formyltetrahydrofolate = N-formyl-L-methionyl-tRNA(fMet) + (6S)-5,6,7,8-tetrahydrofolate + H(+)</text>
        <dbReference type="Rhea" id="RHEA:24380"/>
        <dbReference type="Rhea" id="RHEA-COMP:9952"/>
        <dbReference type="Rhea" id="RHEA-COMP:9953"/>
        <dbReference type="ChEBI" id="CHEBI:15378"/>
        <dbReference type="ChEBI" id="CHEBI:57453"/>
        <dbReference type="ChEBI" id="CHEBI:78530"/>
        <dbReference type="ChEBI" id="CHEBI:78844"/>
        <dbReference type="ChEBI" id="CHEBI:195366"/>
        <dbReference type="EC" id="2.1.2.9"/>
    </reaction>
</comment>
<dbReference type="HAMAP" id="MF_00182">
    <property type="entry name" value="Formyl_trans"/>
    <property type="match status" value="1"/>
</dbReference>
<feature type="domain" description="Formyl transferase N-terminal" evidence="9">
    <location>
        <begin position="29"/>
        <end position="212"/>
    </location>
</feature>
<dbReference type="SUPFAM" id="SSF50486">
    <property type="entry name" value="FMT C-terminal domain-like"/>
    <property type="match status" value="1"/>
</dbReference>
<dbReference type="CDD" id="cd08646">
    <property type="entry name" value="FMT_core_Met-tRNA-FMT_N"/>
    <property type="match status" value="1"/>
</dbReference>
<reference evidence="12" key="1">
    <citation type="submission" date="2016-09" db="EMBL/GenBank/DDBJ databases">
        <authorList>
            <person name="Varghese N."/>
            <person name="Submissions S."/>
        </authorList>
    </citation>
    <scope>NUCLEOTIDE SEQUENCE [LARGE SCALE GENOMIC DNA]</scope>
    <source>
        <strain evidence="12">ANC 4422</strain>
    </source>
</reference>
<feature type="domain" description="Formyl transferase C-terminal" evidence="10">
    <location>
        <begin position="238"/>
        <end position="339"/>
    </location>
</feature>
<dbReference type="GO" id="GO:0005829">
    <property type="term" value="C:cytosol"/>
    <property type="evidence" value="ECO:0007669"/>
    <property type="project" value="TreeGrafter"/>
</dbReference>
<evidence type="ECO:0000256" key="8">
    <source>
        <dbReference type="HAMAP-Rule" id="MF_00182"/>
    </source>
</evidence>
<dbReference type="EC" id="2.1.2.9" evidence="3 8"/>
<evidence type="ECO:0000256" key="2">
    <source>
        <dbReference type="ARBA" id="ARBA00010699"/>
    </source>
</evidence>
<evidence type="ECO:0000256" key="1">
    <source>
        <dbReference type="ARBA" id="ARBA00002606"/>
    </source>
</evidence>
<comment type="similarity">
    <text evidence="2 8">Belongs to the Fmt family.</text>
</comment>
<accession>A0A1G6GMI1</accession>
<dbReference type="NCBIfam" id="TIGR00460">
    <property type="entry name" value="fmt"/>
    <property type="match status" value="1"/>
</dbReference>
<dbReference type="Pfam" id="PF00551">
    <property type="entry name" value="Formyl_trans_N"/>
    <property type="match status" value="1"/>
</dbReference>
<name>A0A1G6GMI1_9GAMM</name>
<protein>
    <recommendedName>
        <fullName evidence="4 8">Methionyl-tRNA formyltransferase</fullName>
        <ecNumber evidence="3 8">2.1.2.9</ecNumber>
    </recommendedName>
</protein>
<dbReference type="InterPro" id="IPR041711">
    <property type="entry name" value="Met-tRNA-FMT_N"/>
</dbReference>
<dbReference type="CDD" id="cd08704">
    <property type="entry name" value="Met_tRNA_FMT_C"/>
    <property type="match status" value="1"/>
</dbReference>
<dbReference type="InterPro" id="IPR011034">
    <property type="entry name" value="Formyl_transferase-like_C_sf"/>
</dbReference>